<evidence type="ECO:0000313" key="2">
    <source>
        <dbReference type="Proteomes" id="UP000218334"/>
    </source>
</evidence>
<proteinExistence type="predicted"/>
<organism evidence="1 2">
    <name type="scientific">Armillaria solidipes</name>
    <dbReference type="NCBI Taxonomy" id="1076256"/>
    <lineage>
        <taxon>Eukaryota</taxon>
        <taxon>Fungi</taxon>
        <taxon>Dikarya</taxon>
        <taxon>Basidiomycota</taxon>
        <taxon>Agaricomycotina</taxon>
        <taxon>Agaricomycetes</taxon>
        <taxon>Agaricomycetidae</taxon>
        <taxon>Agaricales</taxon>
        <taxon>Marasmiineae</taxon>
        <taxon>Physalacriaceae</taxon>
        <taxon>Armillaria</taxon>
    </lineage>
</organism>
<protein>
    <recommendedName>
        <fullName evidence="3">Retrotransposon gag domain-containing protein</fullName>
    </recommendedName>
</protein>
<name>A0A2H3AS75_9AGAR</name>
<dbReference type="AlphaFoldDB" id="A0A2H3AS75"/>
<dbReference type="EMBL" id="KZ293501">
    <property type="protein sequence ID" value="PBK59594.1"/>
    <property type="molecule type" value="Genomic_DNA"/>
</dbReference>
<sequence>MLQPPKPFKRHHDNIERFLGDCIIYFEAFASYFQLSSQMVPFAASLFKDAAKDWWIYPTWMEFVNMLTSQFRDPAIKEVQEKKMFDLQMGNSTATAYFQKLEKEAKLTGRHHDERE</sequence>
<reference evidence="2" key="1">
    <citation type="journal article" date="2017" name="Nat. Ecol. Evol.">
        <title>Genome expansion and lineage-specific genetic innovations in the forest pathogenic fungi Armillaria.</title>
        <authorList>
            <person name="Sipos G."/>
            <person name="Prasanna A.N."/>
            <person name="Walter M.C."/>
            <person name="O'Connor E."/>
            <person name="Balint B."/>
            <person name="Krizsan K."/>
            <person name="Kiss B."/>
            <person name="Hess J."/>
            <person name="Varga T."/>
            <person name="Slot J."/>
            <person name="Riley R."/>
            <person name="Boka B."/>
            <person name="Rigling D."/>
            <person name="Barry K."/>
            <person name="Lee J."/>
            <person name="Mihaltcheva S."/>
            <person name="LaButti K."/>
            <person name="Lipzen A."/>
            <person name="Waldron R."/>
            <person name="Moloney N.M."/>
            <person name="Sperisen C."/>
            <person name="Kredics L."/>
            <person name="Vagvoelgyi C."/>
            <person name="Patrignani A."/>
            <person name="Fitzpatrick D."/>
            <person name="Nagy I."/>
            <person name="Doyle S."/>
            <person name="Anderson J.B."/>
            <person name="Grigoriev I.V."/>
            <person name="Gueldener U."/>
            <person name="Muensterkoetter M."/>
            <person name="Nagy L.G."/>
        </authorList>
    </citation>
    <scope>NUCLEOTIDE SEQUENCE [LARGE SCALE GENOMIC DNA]</scope>
    <source>
        <strain evidence="2">28-4</strain>
    </source>
</reference>
<keyword evidence="2" id="KW-1185">Reference proteome</keyword>
<evidence type="ECO:0008006" key="3">
    <source>
        <dbReference type="Google" id="ProtNLM"/>
    </source>
</evidence>
<gene>
    <name evidence="1" type="ORF">ARMSODRAFT_1027285</name>
</gene>
<accession>A0A2H3AS75</accession>
<evidence type="ECO:0000313" key="1">
    <source>
        <dbReference type="EMBL" id="PBK59594.1"/>
    </source>
</evidence>
<dbReference type="Proteomes" id="UP000218334">
    <property type="component" value="Unassembled WGS sequence"/>
</dbReference>